<dbReference type="PANTHER" id="PTHR14222:SF1">
    <property type="entry name" value="CONDENSIN-2 COMPLEX SUBUNIT D3"/>
    <property type="match status" value="1"/>
</dbReference>
<evidence type="ECO:0000313" key="3">
    <source>
        <dbReference type="Proteomes" id="UP000792457"/>
    </source>
</evidence>
<dbReference type="SUPFAM" id="SSF48371">
    <property type="entry name" value="ARM repeat"/>
    <property type="match status" value="1"/>
</dbReference>
<gene>
    <name evidence="2" type="ORF">J437_LFUL012663</name>
</gene>
<organism evidence="2 3">
    <name type="scientific">Ladona fulva</name>
    <name type="common">Scarce chaser dragonfly</name>
    <name type="synonym">Libellula fulva</name>
    <dbReference type="NCBI Taxonomy" id="123851"/>
    <lineage>
        <taxon>Eukaryota</taxon>
        <taxon>Metazoa</taxon>
        <taxon>Ecdysozoa</taxon>
        <taxon>Arthropoda</taxon>
        <taxon>Hexapoda</taxon>
        <taxon>Insecta</taxon>
        <taxon>Pterygota</taxon>
        <taxon>Palaeoptera</taxon>
        <taxon>Odonata</taxon>
        <taxon>Epiprocta</taxon>
        <taxon>Anisoptera</taxon>
        <taxon>Libelluloidea</taxon>
        <taxon>Libellulidae</taxon>
        <taxon>Ladona</taxon>
    </lineage>
</organism>
<dbReference type="GO" id="GO:0007076">
    <property type="term" value="P:mitotic chromosome condensation"/>
    <property type="evidence" value="ECO:0007669"/>
    <property type="project" value="InterPro"/>
</dbReference>
<evidence type="ECO:0000256" key="1">
    <source>
        <dbReference type="ARBA" id="ARBA00023067"/>
    </source>
</evidence>
<sequence>MTEGENLVMALVDRTCDPRVIVRRSALQVLSNLITAFPSSYRRSILLVLRQHCLDPSSLVRKQVLLSLTNVLSAVPPYDEWQDDMKEYYEEVEESWLRGVLPQICDRDTKVRGKALEYTWNILMGRTSEPPNWRLIRKMEILRLLPFLSEAVSSWAEDKHSLGKDIWPSIRDYLHGENQYPAWLLLCTLSEHTDLPDASSVKDHF</sequence>
<comment type="caution">
    <text evidence="2">The sequence shown here is derived from an EMBL/GenBank/DDBJ whole genome shotgun (WGS) entry which is preliminary data.</text>
</comment>
<dbReference type="GO" id="GO:0010032">
    <property type="term" value="P:meiotic chromosome condensation"/>
    <property type="evidence" value="ECO:0007669"/>
    <property type="project" value="TreeGrafter"/>
</dbReference>
<dbReference type="GO" id="GO:0042393">
    <property type="term" value="F:histone binding"/>
    <property type="evidence" value="ECO:0007669"/>
    <property type="project" value="TreeGrafter"/>
</dbReference>
<dbReference type="GO" id="GO:0000779">
    <property type="term" value="C:condensed chromosome, centromeric region"/>
    <property type="evidence" value="ECO:0007669"/>
    <property type="project" value="TreeGrafter"/>
</dbReference>
<reference evidence="2" key="2">
    <citation type="submission" date="2017-10" db="EMBL/GenBank/DDBJ databases">
        <title>Ladona fulva Genome sequencing and assembly.</title>
        <authorList>
            <person name="Murali S."/>
            <person name="Richards S."/>
            <person name="Bandaranaike D."/>
            <person name="Bellair M."/>
            <person name="Blankenburg K."/>
            <person name="Chao H."/>
            <person name="Dinh H."/>
            <person name="Doddapaneni H."/>
            <person name="Dugan-Rocha S."/>
            <person name="Elkadiri S."/>
            <person name="Gnanaolivu R."/>
            <person name="Hernandez B."/>
            <person name="Skinner E."/>
            <person name="Javaid M."/>
            <person name="Lee S."/>
            <person name="Li M."/>
            <person name="Ming W."/>
            <person name="Munidasa M."/>
            <person name="Muniz J."/>
            <person name="Nguyen L."/>
            <person name="Hughes D."/>
            <person name="Osuji N."/>
            <person name="Pu L.-L."/>
            <person name="Puazo M."/>
            <person name="Qu C."/>
            <person name="Quiroz J."/>
            <person name="Raj R."/>
            <person name="Weissenberger G."/>
            <person name="Xin Y."/>
            <person name="Zou X."/>
            <person name="Han Y."/>
            <person name="Worley K."/>
            <person name="Muzny D."/>
            <person name="Gibbs R."/>
        </authorList>
    </citation>
    <scope>NUCLEOTIDE SEQUENCE</scope>
    <source>
        <strain evidence="2">Sampled in the wild</strain>
    </source>
</reference>
<evidence type="ECO:0008006" key="4">
    <source>
        <dbReference type="Google" id="ProtNLM"/>
    </source>
</evidence>
<evidence type="ECO:0000313" key="2">
    <source>
        <dbReference type="EMBL" id="KAG8232859.1"/>
    </source>
</evidence>
<protein>
    <recommendedName>
        <fullName evidence="4">Condensin complex subunit 1 C-terminal domain-containing protein</fullName>
    </recommendedName>
</protein>
<dbReference type="OrthoDB" id="10263978at2759"/>
<dbReference type="Gene3D" id="1.25.10.10">
    <property type="entry name" value="Leucine-rich Repeat Variant"/>
    <property type="match status" value="1"/>
</dbReference>
<feature type="non-terminal residue" evidence="2">
    <location>
        <position position="205"/>
    </location>
</feature>
<dbReference type="AlphaFoldDB" id="A0A8K0KER2"/>
<dbReference type="InterPro" id="IPR011989">
    <property type="entry name" value="ARM-like"/>
</dbReference>
<accession>A0A8K0KER2</accession>
<dbReference type="EMBL" id="KZ308661">
    <property type="protein sequence ID" value="KAG8232859.1"/>
    <property type="molecule type" value="Genomic_DNA"/>
</dbReference>
<dbReference type="PANTHER" id="PTHR14222">
    <property type="entry name" value="CONDENSIN"/>
    <property type="match status" value="1"/>
</dbReference>
<proteinExistence type="predicted"/>
<name>A0A8K0KER2_LADFU</name>
<dbReference type="InterPro" id="IPR016024">
    <property type="entry name" value="ARM-type_fold"/>
</dbReference>
<dbReference type="InterPro" id="IPR026971">
    <property type="entry name" value="CND1/NCAPD3"/>
</dbReference>
<keyword evidence="3" id="KW-1185">Reference proteome</keyword>
<keyword evidence="1" id="KW-0226">DNA condensation</keyword>
<dbReference type="GO" id="GO:0000796">
    <property type="term" value="C:condensin complex"/>
    <property type="evidence" value="ECO:0007669"/>
    <property type="project" value="TreeGrafter"/>
</dbReference>
<reference evidence="2" key="1">
    <citation type="submission" date="2013-04" db="EMBL/GenBank/DDBJ databases">
        <authorList>
            <person name="Qu J."/>
            <person name="Murali S.C."/>
            <person name="Bandaranaike D."/>
            <person name="Bellair M."/>
            <person name="Blankenburg K."/>
            <person name="Chao H."/>
            <person name="Dinh H."/>
            <person name="Doddapaneni H."/>
            <person name="Downs B."/>
            <person name="Dugan-Rocha S."/>
            <person name="Elkadiri S."/>
            <person name="Gnanaolivu R.D."/>
            <person name="Hernandez B."/>
            <person name="Javaid M."/>
            <person name="Jayaseelan J.C."/>
            <person name="Lee S."/>
            <person name="Li M."/>
            <person name="Ming W."/>
            <person name="Munidasa M."/>
            <person name="Muniz J."/>
            <person name="Nguyen L."/>
            <person name="Ongeri F."/>
            <person name="Osuji N."/>
            <person name="Pu L.-L."/>
            <person name="Puazo M."/>
            <person name="Qu C."/>
            <person name="Quiroz J."/>
            <person name="Raj R."/>
            <person name="Weissenberger G."/>
            <person name="Xin Y."/>
            <person name="Zou X."/>
            <person name="Han Y."/>
            <person name="Richards S."/>
            <person name="Worley K."/>
            <person name="Muzny D."/>
            <person name="Gibbs R."/>
        </authorList>
    </citation>
    <scope>NUCLEOTIDE SEQUENCE</scope>
    <source>
        <strain evidence="2">Sampled in the wild</strain>
    </source>
</reference>
<dbReference type="Proteomes" id="UP000792457">
    <property type="component" value="Unassembled WGS sequence"/>
</dbReference>